<dbReference type="PANTHER" id="PTHR23517">
    <property type="entry name" value="RESISTANCE PROTEIN MDTM, PUTATIVE-RELATED-RELATED"/>
    <property type="match status" value="1"/>
</dbReference>
<proteinExistence type="predicted"/>
<feature type="transmembrane region" description="Helical" evidence="7">
    <location>
        <begin position="409"/>
        <end position="427"/>
    </location>
</feature>
<keyword evidence="2" id="KW-0813">Transport</keyword>
<comment type="subcellular location">
    <subcellularLocation>
        <location evidence="1">Cell membrane</location>
        <topology evidence="1">Multi-pass membrane protein</topology>
    </subcellularLocation>
</comment>
<dbReference type="InterPro" id="IPR020846">
    <property type="entry name" value="MFS_dom"/>
</dbReference>
<dbReference type="HOGENOM" id="CLU_001265_60_3_9"/>
<dbReference type="Pfam" id="PF07690">
    <property type="entry name" value="MFS_1"/>
    <property type="match status" value="1"/>
</dbReference>
<feature type="transmembrane region" description="Helical" evidence="7">
    <location>
        <begin position="187"/>
        <end position="207"/>
    </location>
</feature>
<keyword evidence="5 7" id="KW-1133">Transmembrane helix</keyword>
<dbReference type="InterPro" id="IPR011701">
    <property type="entry name" value="MFS"/>
</dbReference>
<evidence type="ECO:0000256" key="6">
    <source>
        <dbReference type="ARBA" id="ARBA00023136"/>
    </source>
</evidence>
<name>A0A0H2VG73_STAES</name>
<evidence type="ECO:0000256" key="1">
    <source>
        <dbReference type="ARBA" id="ARBA00004651"/>
    </source>
</evidence>
<dbReference type="InterPro" id="IPR036259">
    <property type="entry name" value="MFS_trans_sf"/>
</dbReference>
<protein>
    <submittedName>
        <fullName evidence="9">Integral membrane protein LmrP</fullName>
    </submittedName>
</protein>
<evidence type="ECO:0000256" key="4">
    <source>
        <dbReference type="ARBA" id="ARBA00022692"/>
    </source>
</evidence>
<sequence length="436" mass="49793">MRLITFFKGLKSIICFNRERRMNVKQLSTTLKVRLICDFFQNIIVTAFLPFIALYLTDMVNQHFSGLFLFGLVMINFPISLISGHIIERLPKKTLTLSYQFILSLMLVIMAISISQHTFKIILFCIAYAIFSITIGMQQPIMDTIIMDAITPEVEQYIYKISYWLTNIAVAFGALIGGLMYGAHKSMLFFIAFVIYIMVFIALIVWLPKDLNIVTQSHTHHANEKQFSMGQILKSYKPAFKDTTYLLLIIGFSILTMGELSASSYISVRLKQEFDPMILFSLHINGVKMYSLLLMTNTIIVIIFTYFISKIVMRMNVKTALLIGIIFYVIGYSNLTYLNDFTLLIIFMIIATIGEMVYSPILEENRFKMVPSHKRGTYSAVHALGFNLAELLARFGIILGVFLTSMEMGIYMFVLLLLGGMSLYIAVSRFNNTNSQ</sequence>
<gene>
    <name evidence="9" type="ordered locus">SE_0242</name>
</gene>
<feature type="transmembrane region" description="Helical" evidence="7">
    <location>
        <begin position="35"/>
        <end position="57"/>
    </location>
</feature>
<dbReference type="SUPFAM" id="SSF103473">
    <property type="entry name" value="MFS general substrate transporter"/>
    <property type="match status" value="1"/>
</dbReference>
<feature type="transmembrane region" description="Helical" evidence="7">
    <location>
        <begin position="320"/>
        <end position="337"/>
    </location>
</feature>
<evidence type="ECO:0000313" key="10">
    <source>
        <dbReference type="Proteomes" id="UP000001411"/>
    </source>
</evidence>
<feature type="domain" description="Major facilitator superfamily (MFS) profile" evidence="8">
    <location>
        <begin position="27"/>
        <end position="436"/>
    </location>
</feature>
<feature type="transmembrane region" description="Helical" evidence="7">
    <location>
        <begin position="244"/>
        <end position="267"/>
    </location>
</feature>
<evidence type="ECO:0000259" key="8">
    <source>
        <dbReference type="PROSITE" id="PS50850"/>
    </source>
</evidence>
<feature type="transmembrane region" description="Helical" evidence="7">
    <location>
        <begin position="383"/>
        <end position="403"/>
    </location>
</feature>
<feature type="transmembrane region" description="Helical" evidence="7">
    <location>
        <begin position="94"/>
        <end position="115"/>
    </location>
</feature>
<dbReference type="OrthoDB" id="9793283at2"/>
<dbReference type="Gene3D" id="1.20.1250.20">
    <property type="entry name" value="MFS general substrate transporter like domains"/>
    <property type="match status" value="2"/>
</dbReference>
<keyword evidence="4 7" id="KW-0812">Transmembrane</keyword>
<feature type="transmembrane region" description="Helical" evidence="7">
    <location>
        <begin position="343"/>
        <end position="362"/>
    </location>
</feature>
<dbReference type="GO" id="GO:0005886">
    <property type="term" value="C:plasma membrane"/>
    <property type="evidence" value="ECO:0007669"/>
    <property type="project" value="UniProtKB-SubCell"/>
</dbReference>
<dbReference type="PATRIC" id="fig|176280.10.peg.220"/>
<feature type="transmembrane region" description="Helical" evidence="7">
    <location>
        <begin position="287"/>
        <end position="308"/>
    </location>
</feature>
<dbReference type="Proteomes" id="UP000001411">
    <property type="component" value="Chromosome"/>
</dbReference>
<evidence type="ECO:0000256" key="3">
    <source>
        <dbReference type="ARBA" id="ARBA00022475"/>
    </source>
</evidence>
<evidence type="ECO:0000313" key="9">
    <source>
        <dbReference type="EMBL" id="AAO03839.1"/>
    </source>
</evidence>
<feature type="transmembrane region" description="Helical" evidence="7">
    <location>
        <begin position="161"/>
        <end position="181"/>
    </location>
</feature>
<dbReference type="PROSITE" id="PS50850">
    <property type="entry name" value="MFS"/>
    <property type="match status" value="1"/>
</dbReference>
<dbReference type="InterPro" id="IPR050171">
    <property type="entry name" value="MFS_Transporters"/>
</dbReference>
<dbReference type="CDD" id="cd17329">
    <property type="entry name" value="MFS_MdtH_MDR_like"/>
    <property type="match status" value="1"/>
</dbReference>
<feature type="transmembrane region" description="Helical" evidence="7">
    <location>
        <begin position="63"/>
        <end position="82"/>
    </location>
</feature>
<organism evidence="9 10">
    <name type="scientific">Staphylococcus epidermidis (strain ATCC 12228 / FDA PCI 1200)</name>
    <dbReference type="NCBI Taxonomy" id="176280"/>
    <lineage>
        <taxon>Bacteria</taxon>
        <taxon>Bacillati</taxon>
        <taxon>Bacillota</taxon>
        <taxon>Bacilli</taxon>
        <taxon>Bacillales</taxon>
        <taxon>Staphylococcaceae</taxon>
        <taxon>Staphylococcus</taxon>
    </lineage>
</organism>
<keyword evidence="3" id="KW-1003">Cell membrane</keyword>
<dbReference type="AlphaFoldDB" id="A0A0H2VG73"/>
<dbReference type="EMBL" id="AE015929">
    <property type="protein sequence ID" value="AAO03839.1"/>
    <property type="molecule type" value="Genomic_DNA"/>
</dbReference>
<evidence type="ECO:0000256" key="5">
    <source>
        <dbReference type="ARBA" id="ARBA00022989"/>
    </source>
</evidence>
<accession>A0A0H2VG73</accession>
<feature type="transmembrane region" description="Helical" evidence="7">
    <location>
        <begin position="121"/>
        <end position="141"/>
    </location>
</feature>
<keyword evidence="6 7" id="KW-0472">Membrane</keyword>
<dbReference type="PANTHER" id="PTHR23517:SF3">
    <property type="entry name" value="INTEGRAL MEMBRANE TRANSPORT PROTEIN"/>
    <property type="match status" value="1"/>
</dbReference>
<evidence type="ECO:0000256" key="2">
    <source>
        <dbReference type="ARBA" id="ARBA00022448"/>
    </source>
</evidence>
<dbReference type="GO" id="GO:0022857">
    <property type="term" value="F:transmembrane transporter activity"/>
    <property type="evidence" value="ECO:0007669"/>
    <property type="project" value="InterPro"/>
</dbReference>
<reference evidence="9 10" key="1">
    <citation type="journal article" date="2003" name="Mol. Microbiol.">
        <title>Genome-based analysis of virulence genes in a non-biofilm-forming Staphylococcus epidermidis strain (ATCC 12228).</title>
        <authorList>
            <person name="Zhang Y.Q."/>
            <person name="Ren S.X."/>
            <person name="Li H.L."/>
            <person name="Wang Y.X."/>
            <person name="Fu G."/>
            <person name="Yang J."/>
            <person name="Qin Z.Q."/>
            <person name="Miao Y.G."/>
            <person name="Wang W.Y."/>
            <person name="Chen R.S."/>
            <person name="Shen Y."/>
            <person name="Chen Z."/>
            <person name="Yuan Z.H."/>
            <person name="Zhao G.P."/>
            <person name="Qu D."/>
            <person name="Danchin A."/>
            <person name="Wen Y.M."/>
        </authorList>
    </citation>
    <scope>NUCLEOTIDE SEQUENCE [LARGE SCALE GENOMIC DNA]</scope>
    <source>
        <strain evidence="10">ATCC 12228 / FDA PCI 1200</strain>
    </source>
</reference>
<evidence type="ECO:0000256" key="7">
    <source>
        <dbReference type="SAM" id="Phobius"/>
    </source>
</evidence>
<dbReference type="eggNOG" id="COG2814">
    <property type="taxonomic scope" value="Bacteria"/>
</dbReference>
<dbReference type="KEGG" id="sep:SE_0242"/>